<evidence type="ECO:0000256" key="1">
    <source>
        <dbReference type="SAM" id="MobiDB-lite"/>
    </source>
</evidence>
<dbReference type="OrthoDB" id="1915989at2759"/>
<organism evidence="2 3">
    <name type="scientific">Dioscorea zingiberensis</name>
    <dbReference type="NCBI Taxonomy" id="325984"/>
    <lineage>
        <taxon>Eukaryota</taxon>
        <taxon>Viridiplantae</taxon>
        <taxon>Streptophyta</taxon>
        <taxon>Embryophyta</taxon>
        <taxon>Tracheophyta</taxon>
        <taxon>Spermatophyta</taxon>
        <taxon>Magnoliopsida</taxon>
        <taxon>Liliopsida</taxon>
        <taxon>Dioscoreales</taxon>
        <taxon>Dioscoreaceae</taxon>
        <taxon>Dioscorea</taxon>
    </lineage>
</organism>
<feature type="region of interest" description="Disordered" evidence="1">
    <location>
        <begin position="308"/>
        <end position="341"/>
    </location>
</feature>
<feature type="region of interest" description="Disordered" evidence="1">
    <location>
        <begin position="1"/>
        <end position="31"/>
    </location>
</feature>
<dbReference type="EMBL" id="JAGGNH010000010">
    <property type="protein sequence ID" value="KAJ0961798.1"/>
    <property type="molecule type" value="Genomic_DNA"/>
</dbReference>
<keyword evidence="3" id="KW-1185">Reference proteome</keyword>
<sequence>MATSSPVPSNKSGDTVIASTASNGNTTPQRSLMFEMPKQNLRGMNKPKCIKCGNVARSRCPFQSCKSCCAKAQNPCHIHVLKTNGTLPDKPPTSTSPASETPSADVPSTGASWRLNSLRQLSASFVNSLRVRKPLSRKDAVNINKWRFSRLRQYIDGEIETENEAFERYMQNVSLLEETFPVGELVKSDELIASETDSSAEKVQNLISEIKVKLKSNVEQVEIIRQRIRNIVDEKLAKLQSEGIADDDGISGTDDLGAHRGTKRAKTEKRRAERTVLVDELIDKLNKARSEDDLKSCLEMKRQLFNQIEHKDDKGPNCSNDSGDIPALKEDSDSSSLSNSHSQANKMCTIVSINQDSLSTINAEFSSLDQIAEL</sequence>
<feature type="compositionally biased region" description="Basic residues" evidence="1">
    <location>
        <begin position="260"/>
        <end position="269"/>
    </location>
</feature>
<evidence type="ECO:0000313" key="3">
    <source>
        <dbReference type="Proteomes" id="UP001085076"/>
    </source>
</evidence>
<reference evidence="2" key="2">
    <citation type="journal article" date="2022" name="Hortic Res">
        <title>The genome of Dioscorea zingiberensis sheds light on the biosynthesis, origin and evolution of the medicinally important diosgenin saponins.</title>
        <authorList>
            <person name="Li Y."/>
            <person name="Tan C."/>
            <person name="Li Z."/>
            <person name="Guo J."/>
            <person name="Li S."/>
            <person name="Chen X."/>
            <person name="Wang C."/>
            <person name="Dai X."/>
            <person name="Yang H."/>
            <person name="Song W."/>
            <person name="Hou L."/>
            <person name="Xu J."/>
            <person name="Tong Z."/>
            <person name="Xu A."/>
            <person name="Yuan X."/>
            <person name="Wang W."/>
            <person name="Yang Q."/>
            <person name="Chen L."/>
            <person name="Sun Z."/>
            <person name="Wang K."/>
            <person name="Pan B."/>
            <person name="Chen J."/>
            <person name="Bao Y."/>
            <person name="Liu F."/>
            <person name="Qi X."/>
            <person name="Gang D.R."/>
            <person name="Wen J."/>
            <person name="Li J."/>
        </authorList>
    </citation>
    <scope>NUCLEOTIDE SEQUENCE</scope>
    <source>
        <strain evidence="2">Dzin_1.0</strain>
    </source>
</reference>
<dbReference type="PANTHER" id="PTHR35696">
    <property type="entry name" value="ELECTRON CARRIER/IRON ION-BINDING PROTEIN"/>
    <property type="match status" value="1"/>
</dbReference>
<protein>
    <submittedName>
        <fullName evidence="2">Uncharacterized protein</fullName>
    </submittedName>
</protein>
<feature type="region of interest" description="Disordered" evidence="1">
    <location>
        <begin position="82"/>
        <end position="110"/>
    </location>
</feature>
<accession>A0A9D5BW29</accession>
<proteinExistence type="predicted"/>
<comment type="caution">
    <text evidence="2">The sequence shown here is derived from an EMBL/GenBank/DDBJ whole genome shotgun (WGS) entry which is preliminary data.</text>
</comment>
<dbReference type="Proteomes" id="UP001085076">
    <property type="component" value="Miscellaneous, Linkage group lg10"/>
</dbReference>
<feature type="compositionally biased region" description="Low complexity" evidence="1">
    <location>
        <begin position="92"/>
        <end position="104"/>
    </location>
</feature>
<feature type="region of interest" description="Disordered" evidence="1">
    <location>
        <begin position="247"/>
        <end position="270"/>
    </location>
</feature>
<dbReference type="PANTHER" id="PTHR35696:SF1">
    <property type="entry name" value="ELECTRON CARRIER_IRON ION-BINDING PROTEIN"/>
    <property type="match status" value="1"/>
</dbReference>
<dbReference type="AlphaFoldDB" id="A0A9D5BW29"/>
<feature type="compositionally biased region" description="Polar residues" evidence="1">
    <location>
        <begin position="1"/>
        <end position="30"/>
    </location>
</feature>
<name>A0A9D5BW29_9LILI</name>
<evidence type="ECO:0000313" key="2">
    <source>
        <dbReference type="EMBL" id="KAJ0961798.1"/>
    </source>
</evidence>
<reference evidence="2" key="1">
    <citation type="submission" date="2021-03" db="EMBL/GenBank/DDBJ databases">
        <authorList>
            <person name="Li Z."/>
            <person name="Yang C."/>
        </authorList>
    </citation>
    <scope>NUCLEOTIDE SEQUENCE</scope>
    <source>
        <strain evidence="2">Dzin_1.0</strain>
        <tissue evidence="2">Leaf</tissue>
    </source>
</reference>
<gene>
    <name evidence="2" type="ORF">J5N97_029626</name>
</gene>